<dbReference type="GO" id="GO:0006032">
    <property type="term" value="P:chitin catabolic process"/>
    <property type="evidence" value="ECO:0007669"/>
    <property type="project" value="InterPro"/>
</dbReference>
<dbReference type="InterPro" id="IPR052354">
    <property type="entry name" value="Cell_Wall_Dynamics_Protein"/>
</dbReference>
<dbReference type="SUPFAM" id="SSF53955">
    <property type="entry name" value="Lysozyme-like"/>
    <property type="match status" value="1"/>
</dbReference>
<dbReference type="Proteomes" id="UP000303847">
    <property type="component" value="Chromosome"/>
</dbReference>
<dbReference type="EMBL" id="CP034036">
    <property type="protein sequence ID" value="QCR04905.1"/>
    <property type="molecule type" value="Genomic_DNA"/>
</dbReference>
<dbReference type="Proteomes" id="UP000295985">
    <property type="component" value="Unassembled WGS sequence"/>
</dbReference>
<evidence type="ECO:0000313" key="5">
    <source>
        <dbReference type="Proteomes" id="UP000303847"/>
    </source>
</evidence>
<dbReference type="PANTHER" id="PTHR34408">
    <property type="entry name" value="FAMILY PROTEIN, PUTATIVE-RELATED"/>
    <property type="match status" value="1"/>
</dbReference>
<evidence type="ECO:0000259" key="1">
    <source>
        <dbReference type="Pfam" id="PF00182"/>
    </source>
</evidence>
<dbReference type="Pfam" id="PF00182">
    <property type="entry name" value="Glyco_hydro_19"/>
    <property type="match status" value="1"/>
</dbReference>
<protein>
    <submittedName>
        <fullName evidence="2">Glycoside hydrolase family 19 protein</fullName>
    </submittedName>
</protein>
<dbReference type="PANTHER" id="PTHR34408:SF1">
    <property type="entry name" value="GLYCOSYL HYDROLASE FAMILY 19 DOMAIN-CONTAINING PROTEIN HI_1415"/>
    <property type="match status" value="1"/>
</dbReference>
<organism evidence="2 4">
    <name type="scientific">Brenneria nigrifluens DSM 30175 = ATCC 13028</name>
    <dbReference type="NCBI Taxonomy" id="1121120"/>
    <lineage>
        <taxon>Bacteria</taxon>
        <taxon>Pseudomonadati</taxon>
        <taxon>Pseudomonadota</taxon>
        <taxon>Gammaproteobacteria</taxon>
        <taxon>Enterobacterales</taxon>
        <taxon>Pectobacteriaceae</taxon>
        <taxon>Brenneria</taxon>
    </lineage>
</organism>
<evidence type="ECO:0000313" key="2">
    <source>
        <dbReference type="EMBL" id="PWC25149.1"/>
    </source>
</evidence>
<dbReference type="OrthoDB" id="9798982at2"/>
<keyword evidence="2" id="KW-0378">Hydrolase</keyword>
<accession>A0A2U1UU02</accession>
<dbReference type="RefSeq" id="WP_009113096.1">
    <property type="nucleotide sequence ID" value="NZ_CP034036.1"/>
</dbReference>
<name>A0A2U1UU02_9GAMM</name>
<proteinExistence type="predicted"/>
<dbReference type="EMBL" id="QDKK01000004">
    <property type="protein sequence ID" value="PWC25149.1"/>
    <property type="molecule type" value="Genomic_DNA"/>
</dbReference>
<feature type="domain" description="Glycoside hydrolase family 19 catalytic" evidence="1">
    <location>
        <begin position="113"/>
        <end position="169"/>
    </location>
</feature>
<reference evidence="3 5" key="2">
    <citation type="submission" date="2018-11" db="EMBL/GenBank/DDBJ databases">
        <title>Genome sequences of Brenneria nigrifluens and Brenneria rubrifaciens.</title>
        <authorList>
            <person name="Poret-Peterson A.T."/>
            <person name="McClean A.E."/>
            <person name="Kluepfel D.A."/>
        </authorList>
    </citation>
    <scope>NUCLEOTIDE SEQUENCE [LARGE SCALE GENOMIC DNA]</scope>
    <source>
        <strain evidence="3 5">ATCC 13028</strain>
    </source>
</reference>
<dbReference type="Gene3D" id="1.10.530.10">
    <property type="match status" value="1"/>
</dbReference>
<dbReference type="InterPro" id="IPR000726">
    <property type="entry name" value="Glyco_hydro_19_cat"/>
</dbReference>
<keyword evidence="5" id="KW-1185">Reference proteome</keyword>
<dbReference type="AlphaFoldDB" id="A0A2U1UU02"/>
<gene>
    <name evidence="2" type="ORF">DDT54_04405</name>
    <name evidence="3" type="ORF">EH206_12370</name>
</gene>
<dbReference type="InterPro" id="IPR023346">
    <property type="entry name" value="Lysozyme-like_dom_sf"/>
</dbReference>
<reference evidence="2 4" key="1">
    <citation type="submission" date="2018-04" db="EMBL/GenBank/DDBJ databases">
        <title>Brenneria corticis sp.nov.</title>
        <authorList>
            <person name="Li Y."/>
        </authorList>
    </citation>
    <scope>NUCLEOTIDE SEQUENCE [LARGE SCALE GENOMIC DNA]</scope>
    <source>
        <strain evidence="2 4">LMG 2694</strain>
    </source>
</reference>
<evidence type="ECO:0000313" key="4">
    <source>
        <dbReference type="Proteomes" id="UP000295985"/>
    </source>
</evidence>
<evidence type="ECO:0000313" key="3">
    <source>
        <dbReference type="EMBL" id="QCR04905.1"/>
    </source>
</evidence>
<sequence length="207" mass="22996">MTQDQFQKAANISAGLATRWFSHLIATFNEFDIDDAVARAQFIAQVGHESAGFTRVLESFNYSQPGLRATFGHRLSNEQIAMLGRQSGESTVPPNRQAAIANLVYSGRLGNKSVGDGWRYRGRGLIQITGLDNYRTCGAGLKLDLVTSPERLEEDSNAMRSAGWFWNSKRLGRYGADVERVTLVINGGRNGLADRRERFDLARRVLV</sequence>
<dbReference type="GO" id="GO:0004568">
    <property type="term" value="F:chitinase activity"/>
    <property type="evidence" value="ECO:0007669"/>
    <property type="project" value="InterPro"/>
</dbReference>
<dbReference type="GO" id="GO:0016998">
    <property type="term" value="P:cell wall macromolecule catabolic process"/>
    <property type="evidence" value="ECO:0007669"/>
    <property type="project" value="InterPro"/>
</dbReference>